<dbReference type="GO" id="GO:0006643">
    <property type="term" value="P:membrane lipid metabolic process"/>
    <property type="evidence" value="ECO:0007669"/>
    <property type="project" value="TreeGrafter"/>
</dbReference>
<dbReference type="OrthoDB" id="9770329at2"/>
<dbReference type="GO" id="GO:0008610">
    <property type="term" value="P:lipid biosynthetic process"/>
    <property type="evidence" value="ECO:0007669"/>
    <property type="project" value="InterPro"/>
</dbReference>
<evidence type="ECO:0000256" key="4">
    <source>
        <dbReference type="ARBA" id="ARBA00023002"/>
    </source>
</evidence>
<protein>
    <submittedName>
        <fullName evidence="10">C-5 sterol desaturase</fullName>
        <ecNumber evidence="10">1.3.-.-</ecNumber>
    </submittedName>
</protein>
<dbReference type="GO" id="GO:0005506">
    <property type="term" value="F:iron ion binding"/>
    <property type="evidence" value="ECO:0007669"/>
    <property type="project" value="InterPro"/>
</dbReference>
<organism evidence="10 11">
    <name type="scientific">Patulibacter medicamentivorans</name>
    <dbReference type="NCBI Taxonomy" id="1097667"/>
    <lineage>
        <taxon>Bacteria</taxon>
        <taxon>Bacillati</taxon>
        <taxon>Actinomycetota</taxon>
        <taxon>Thermoleophilia</taxon>
        <taxon>Solirubrobacterales</taxon>
        <taxon>Patulibacteraceae</taxon>
        <taxon>Patulibacter</taxon>
    </lineage>
</organism>
<evidence type="ECO:0000256" key="2">
    <source>
        <dbReference type="ARBA" id="ARBA00022692"/>
    </source>
</evidence>
<dbReference type="AlphaFoldDB" id="H0E8F2"/>
<dbReference type="PATRIC" id="fig|1097667.3.peg.3086"/>
<comment type="subcellular location">
    <subcellularLocation>
        <location evidence="1">Endomembrane system</location>
        <topology evidence="1">Multi-pass membrane protein</topology>
    </subcellularLocation>
</comment>
<dbReference type="GO" id="GO:0012505">
    <property type="term" value="C:endomembrane system"/>
    <property type="evidence" value="ECO:0007669"/>
    <property type="project" value="UniProtKB-SubCell"/>
</dbReference>
<gene>
    <name evidence="10" type="ORF">PAI11_31130</name>
</gene>
<dbReference type="Pfam" id="PF04116">
    <property type="entry name" value="FA_hydroxylase"/>
    <property type="match status" value="1"/>
</dbReference>
<keyword evidence="2 8" id="KW-0812">Transmembrane</keyword>
<evidence type="ECO:0000256" key="6">
    <source>
        <dbReference type="ARBA" id="ARBA00023136"/>
    </source>
</evidence>
<evidence type="ECO:0000256" key="8">
    <source>
        <dbReference type="SAM" id="Phobius"/>
    </source>
</evidence>
<evidence type="ECO:0000313" key="10">
    <source>
        <dbReference type="EMBL" id="EHN10042.1"/>
    </source>
</evidence>
<feature type="region of interest" description="Disordered" evidence="7">
    <location>
        <begin position="277"/>
        <end position="296"/>
    </location>
</feature>
<dbReference type="PANTHER" id="PTHR21624:SF1">
    <property type="entry name" value="ALKYLGLYCEROL MONOOXYGENASE"/>
    <property type="match status" value="1"/>
</dbReference>
<feature type="transmembrane region" description="Helical" evidence="8">
    <location>
        <begin position="56"/>
        <end position="74"/>
    </location>
</feature>
<name>H0E8F2_9ACTN</name>
<evidence type="ECO:0000313" key="11">
    <source>
        <dbReference type="Proteomes" id="UP000005143"/>
    </source>
</evidence>
<dbReference type="GO" id="GO:0050479">
    <property type="term" value="F:glyceryl-ether monooxygenase activity"/>
    <property type="evidence" value="ECO:0007669"/>
    <property type="project" value="TreeGrafter"/>
</dbReference>
<evidence type="ECO:0000259" key="9">
    <source>
        <dbReference type="Pfam" id="PF04116"/>
    </source>
</evidence>
<keyword evidence="4 10" id="KW-0560">Oxidoreductase</keyword>
<dbReference type="InterPro" id="IPR006694">
    <property type="entry name" value="Fatty_acid_hydroxylase"/>
</dbReference>
<feature type="transmembrane region" description="Helical" evidence="8">
    <location>
        <begin position="6"/>
        <end position="23"/>
    </location>
</feature>
<feature type="transmembrane region" description="Helical" evidence="8">
    <location>
        <begin position="142"/>
        <end position="164"/>
    </location>
</feature>
<sequence>MDTLILTAIPFFFVFMAVEILTLRHVAHEHGGDAAAPVGYEARDTATSLSMGSGNLVITAAWKLVMIAVYAGLYELTPLRIPEDAWWAWVLLFVADDLAFYLYHRGHHRIRMFWATHVVHHSSQHYNLSTALRQDWSPFTGLVFWLWLPLIGFKPWMIVLAHTWSLLYQFLLHTETVRKLPRPIEWIFNTPSHHRVHHGVQDQYLDRNYGGILIVWDRLFGTFEPEGERVRYGLTTNIDTFNPVRVAYHEWAALARDVRHARSWRERLGYAFRGPGWAPAADRSQPPPGAAPAIASRVPAEVAEGSGTMVASVAAAAGAGPRPHDRP</sequence>
<dbReference type="RefSeq" id="WP_007576867.1">
    <property type="nucleotide sequence ID" value="NZ_AGUD01000243.1"/>
</dbReference>
<evidence type="ECO:0000256" key="5">
    <source>
        <dbReference type="ARBA" id="ARBA00023098"/>
    </source>
</evidence>
<dbReference type="PANTHER" id="PTHR21624">
    <property type="entry name" value="STEROL DESATURASE-RELATED PROTEIN"/>
    <property type="match status" value="1"/>
</dbReference>
<keyword evidence="3 8" id="KW-1133">Transmembrane helix</keyword>
<keyword evidence="11" id="KW-1185">Reference proteome</keyword>
<reference evidence="10 11" key="1">
    <citation type="journal article" date="2013" name="Biodegradation">
        <title>Quantitative proteomic analysis of ibuprofen-degrading Patulibacter sp. strain I11.</title>
        <authorList>
            <person name="Almeida B."/>
            <person name="Kjeldal H."/>
            <person name="Lolas I."/>
            <person name="Knudsen A.D."/>
            <person name="Carvalho G."/>
            <person name="Nielsen K.L."/>
            <person name="Barreto Crespo M.T."/>
            <person name="Stensballe A."/>
            <person name="Nielsen J.L."/>
        </authorList>
    </citation>
    <scope>NUCLEOTIDE SEQUENCE [LARGE SCALE GENOMIC DNA]</scope>
    <source>
        <strain evidence="10 11">I11</strain>
    </source>
</reference>
<dbReference type="EC" id="1.3.-.-" evidence="10"/>
<keyword evidence="5" id="KW-0443">Lipid metabolism</keyword>
<feature type="transmembrane region" description="Helical" evidence="8">
    <location>
        <begin position="86"/>
        <end position="103"/>
    </location>
</feature>
<proteinExistence type="predicted"/>
<evidence type="ECO:0000256" key="3">
    <source>
        <dbReference type="ARBA" id="ARBA00022989"/>
    </source>
</evidence>
<evidence type="ECO:0000256" key="7">
    <source>
        <dbReference type="SAM" id="MobiDB-lite"/>
    </source>
</evidence>
<comment type="caution">
    <text evidence="10">The sequence shown here is derived from an EMBL/GenBank/DDBJ whole genome shotgun (WGS) entry which is preliminary data.</text>
</comment>
<keyword evidence="6 8" id="KW-0472">Membrane</keyword>
<dbReference type="InterPro" id="IPR051689">
    <property type="entry name" value="Sterol_desaturase/TMEM195"/>
</dbReference>
<accession>H0E8F2</accession>
<dbReference type="Proteomes" id="UP000005143">
    <property type="component" value="Unassembled WGS sequence"/>
</dbReference>
<dbReference type="EMBL" id="AGUD01000243">
    <property type="protein sequence ID" value="EHN10042.1"/>
    <property type="molecule type" value="Genomic_DNA"/>
</dbReference>
<feature type="domain" description="Fatty acid hydroxylase" evidence="9">
    <location>
        <begin position="89"/>
        <end position="222"/>
    </location>
</feature>
<evidence type="ECO:0000256" key="1">
    <source>
        <dbReference type="ARBA" id="ARBA00004127"/>
    </source>
</evidence>
<dbReference type="GO" id="GO:0016020">
    <property type="term" value="C:membrane"/>
    <property type="evidence" value="ECO:0007669"/>
    <property type="project" value="GOC"/>
</dbReference>